<gene>
    <name evidence="3" type="ORF">A3A79_00380</name>
</gene>
<evidence type="ECO:0000256" key="1">
    <source>
        <dbReference type="SAM" id="MobiDB-lite"/>
    </source>
</evidence>
<dbReference type="EMBL" id="MFJV01000001">
    <property type="protein sequence ID" value="OGG23650.1"/>
    <property type="molecule type" value="Genomic_DNA"/>
</dbReference>
<feature type="compositionally biased region" description="Low complexity" evidence="1">
    <location>
        <begin position="183"/>
        <end position="199"/>
    </location>
</feature>
<evidence type="ECO:0000256" key="2">
    <source>
        <dbReference type="SAM" id="SignalP"/>
    </source>
</evidence>
<organism evidence="3 4">
    <name type="scientific">Candidatus Gottesmanbacteria bacterium RIFCSPLOWO2_01_FULL_43_11b</name>
    <dbReference type="NCBI Taxonomy" id="1798392"/>
    <lineage>
        <taxon>Bacteria</taxon>
        <taxon>Candidatus Gottesmaniibacteriota</taxon>
    </lineage>
</organism>
<accession>A0A1F6AFX1</accession>
<feature type="region of interest" description="Disordered" evidence="1">
    <location>
        <begin position="163"/>
        <end position="199"/>
    </location>
</feature>
<sequence length="199" mass="19751">MQKQLVKFGATVASLSLVATIVSPVALAADLEIMDNGAGSTNTIVASETNTDVVGQSNESLILIGAFSSAKTGGNQANNNTNSVVTNTSGDATATTSVVVTGSSNTATLSSPCGCGDPPTTEISGNGKDSTNTVVAPLVNTKVRGQSNGQLVGVLAVSRARSRRNRANGNTGSVVTNTSGNATDTTGVTVTGSTNTLTE</sequence>
<feature type="signal peptide" evidence="2">
    <location>
        <begin position="1"/>
        <end position="28"/>
    </location>
</feature>
<dbReference type="AlphaFoldDB" id="A0A1F6AFX1"/>
<feature type="chain" id="PRO_5009522968" description="Secreted protein" evidence="2">
    <location>
        <begin position="29"/>
        <end position="199"/>
    </location>
</feature>
<protein>
    <recommendedName>
        <fullName evidence="5">Secreted protein</fullName>
    </recommendedName>
</protein>
<dbReference type="STRING" id="1798392.A3A79_00380"/>
<evidence type="ECO:0000313" key="3">
    <source>
        <dbReference type="EMBL" id="OGG23650.1"/>
    </source>
</evidence>
<comment type="caution">
    <text evidence="3">The sequence shown here is derived from an EMBL/GenBank/DDBJ whole genome shotgun (WGS) entry which is preliminary data.</text>
</comment>
<evidence type="ECO:0000313" key="4">
    <source>
        <dbReference type="Proteomes" id="UP000178759"/>
    </source>
</evidence>
<name>A0A1F6AFX1_9BACT</name>
<dbReference type="Proteomes" id="UP000178759">
    <property type="component" value="Unassembled WGS sequence"/>
</dbReference>
<keyword evidence="2" id="KW-0732">Signal</keyword>
<proteinExistence type="predicted"/>
<evidence type="ECO:0008006" key="5">
    <source>
        <dbReference type="Google" id="ProtNLM"/>
    </source>
</evidence>
<reference evidence="3 4" key="1">
    <citation type="journal article" date="2016" name="Nat. Commun.">
        <title>Thousands of microbial genomes shed light on interconnected biogeochemical processes in an aquifer system.</title>
        <authorList>
            <person name="Anantharaman K."/>
            <person name="Brown C.T."/>
            <person name="Hug L.A."/>
            <person name="Sharon I."/>
            <person name="Castelle C.J."/>
            <person name="Probst A.J."/>
            <person name="Thomas B.C."/>
            <person name="Singh A."/>
            <person name="Wilkins M.J."/>
            <person name="Karaoz U."/>
            <person name="Brodie E.L."/>
            <person name="Williams K.H."/>
            <person name="Hubbard S.S."/>
            <person name="Banfield J.F."/>
        </authorList>
    </citation>
    <scope>NUCLEOTIDE SEQUENCE [LARGE SCALE GENOMIC DNA]</scope>
</reference>